<dbReference type="EMBL" id="JABANO010001920">
    <property type="protein sequence ID" value="KAF4758031.1"/>
    <property type="molecule type" value="Genomic_DNA"/>
</dbReference>
<sequence length="363" mass="41911">MTPDLQTFIYPAKMTTLNFSRSYSAAPAVYSGGYRDYYKDWRGDSSQRSQSRGRSQWRTYNKDWDTWGKGYYYSSYGSGDRSPSGGRYGSWGRYYDRSGDWYDYNDYSKGGYWVGNWWYCGDGDWYWSRDTGYTEWKKEEENKEEGEGEDNYYDDYYNKASDYWEYTPETPKNDWGQEQWATLEDRNRQNSWWNNNDWDTRYYYYDDGKDAADNEGQWENRVDYGWHLSSKFPRAPKTLEEHYEPNEDAAATPGNPYSPYRASGAAEFSWNQPQPLPLSPSPSPPLAEPLVQEQTSAVIAAENTVWRLTLGGGGDGGPPTASYSDGLQVLEAGTAPVESTESMAIRRMNSGNEEVDRSEEVGC</sequence>
<feature type="region of interest" description="Disordered" evidence="1">
    <location>
        <begin position="244"/>
        <end position="263"/>
    </location>
</feature>
<evidence type="ECO:0000313" key="3">
    <source>
        <dbReference type="Proteomes" id="UP000553632"/>
    </source>
</evidence>
<dbReference type="OMA" id="HYEPHED"/>
<keyword evidence="3" id="KW-1185">Reference proteome</keyword>
<protein>
    <submittedName>
        <fullName evidence="2">Uncharacterized protein</fullName>
    </submittedName>
</protein>
<proteinExistence type="predicted"/>
<comment type="caution">
    <text evidence="2">The sequence shown here is derived from an EMBL/GenBank/DDBJ whole genome shotgun (WGS) entry which is preliminary data.</text>
</comment>
<organism evidence="2 3">
    <name type="scientific">Perkinsus olseni</name>
    <name type="common">Perkinsus atlanticus</name>
    <dbReference type="NCBI Taxonomy" id="32597"/>
    <lineage>
        <taxon>Eukaryota</taxon>
        <taxon>Sar</taxon>
        <taxon>Alveolata</taxon>
        <taxon>Perkinsozoa</taxon>
        <taxon>Perkinsea</taxon>
        <taxon>Perkinsida</taxon>
        <taxon>Perkinsidae</taxon>
        <taxon>Perkinsus</taxon>
    </lineage>
</organism>
<reference evidence="2 3" key="1">
    <citation type="submission" date="2020-04" db="EMBL/GenBank/DDBJ databases">
        <title>Perkinsus olseni comparative genomics.</title>
        <authorList>
            <person name="Bogema D.R."/>
        </authorList>
    </citation>
    <scope>NUCLEOTIDE SEQUENCE [LARGE SCALE GENOMIC DNA]</scope>
    <source>
        <strain evidence="2 3">ATCC PRA-207</strain>
    </source>
</reference>
<dbReference type="AlphaFoldDB" id="A0A7J6UM07"/>
<evidence type="ECO:0000256" key="1">
    <source>
        <dbReference type="SAM" id="MobiDB-lite"/>
    </source>
</evidence>
<accession>A0A7J6UM07</accession>
<evidence type="ECO:0000313" key="2">
    <source>
        <dbReference type="EMBL" id="KAF4758031.1"/>
    </source>
</evidence>
<gene>
    <name evidence="2" type="ORF">FOZ63_000121</name>
</gene>
<name>A0A7J6UM07_PEROL</name>
<dbReference type="Proteomes" id="UP000553632">
    <property type="component" value="Unassembled WGS sequence"/>
</dbReference>